<proteinExistence type="predicted"/>
<dbReference type="AlphaFoldDB" id="A0AAW2F4Y6"/>
<keyword evidence="1" id="KW-0812">Transmembrane</keyword>
<comment type="caution">
    <text evidence="2">The sequence shown here is derived from an EMBL/GenBank/DDBJ whole genome shotgun (WGS) entry which is preliminary data.</text>
</comment>
<organism evidence="2 3">
    <name type="scientific">Cardiocondyla obscurior</name>
    <dbReference type="NCBI Taxonomy" id="286306"/>
    <lineage>
        <taxon>Eukaryota</taxon>
        <taxon>Metazoa</taxon>
        <taxon>Ecdysozoa</taxon>
        <taxon>Arthropoda</taxon>
        <taxon>Hexapoda</taxon>
        <taxon>Insecta</taxon>
        <taxon>Pterygota</taxon>
        <taxon>Neoptera</taxon>
        <taxon>Endopterygota</taxon>
        <taxon>Hymenoptera</taxon>
        <taxon>Apocrita</taxon>
        <taxon>Aculeata</taxon>
        <taxon>Formicoidea</taxon>
        <taxon>Formicidae</taxon>
        <taxon>Myrmicinae</taxon>
        <taxon>Cardiocondyla</taxon>
    </lineage>
</organism>
<keyword evidence="1" id="KW-1133">Transmembrane helix</keyword>
<feature type="transmembrane region" description="Helical" evidence="1">
    <location>
        <begin position="65"/>
        <end position="83"/>
    </location>
</feature>
<keyword evidence="1" id="KW-0472">Membrane</keyword>
<name>A0AAW2F4Y6_9HYME</name>
<reference evidence="2 3" key="1">
    <citation type="submission" date="2023-03" db="EMBL/GenBank/DDBJ databases">
        <title>High recombination rates correlate with genetic variation in Cardiocondyla obscurior ants.</title>
        <authorList>
            <person name="Errbii M."/>
        </authorList>
    </citation>
    <scope>NUCLEOTIDE SEQUENCE [LARGE SCALE GENOMIC DNA]</scope>
    <source>
        <strain evidence="2">Alpha-2009</strain>
        <tissue evidence="2">Whole body</tissue>
    </source>
</reference>
<protein>
    <submittedName>
        <fullName evidence="2">Uncharacterized protein</fullName>
    </submittedName>
</protein>
<evidence type="ECO:0000313" key="3">
    <source>
        <dbReference type="Proteomes" id="UP001430953"/>
    </source>
</evidence>
<gene>
    <name evidence="2" type="ORF">PUN28_013509</name>
</gene>
<dbReference type="Proteomes" id="UP001430953">
    <property type="component" value="Unassembled WGS sequence"/>
</dbReference>
<evidence type="ECO:0000313" key="2">
    <source>
        <dbReference type="EMBL" id="KAL0109913.1"/>
    </source>
</evidence>
<accession>A0AAW2F4Y6</accession>
<sequence length="154" mass="17714">MKIHTWGRRTREGGGSPQAWTVDSSRDFDFCPSRDLRRGSSAPRLYGSGSDRIGKKRRKRTTDGAILIGTQFFFSFFFLLSLLDRPRVRNQRERVRENSDSPRDLCKENFSRRVPRSLAGARNVVSATRYRIDASCICTGECISTKVSWKFVRN</sequence>
<keyword evidence="3" id="KW-1185">Reference proteome</keyword>
<evidence type="ECO:0000256" key="1">
    <source>
        <dbReference type="SAM" id="Phobius"/>
    </source>
</evidence>
<dbReference type="EMBL" id="JADYXP020000014">
    <property type="protein sequence ID" value="KAL0109913.1"/>
    <property type="molecule type" value="Genomic_DNA"/>
</dbReference>